<proteinExistence type="inferred from homology"/>
<keyword evidence="5 11" id="KW-0812">Transmembrane</keyword>
<evidence type="ECO:0000256" key="3">
    <source>
        <dbReference type="ARBA" id="ARBA00022448"/>
    </source>
</evidence>
<dbReference type="PRINTS" id="PR01853">
    <property type="entry name" value="YAJCTRNLCASE"/>
</dbReference>
<evidence type="ECO:0000256" key="1">
    <source>
        <dbReference type="ARBA" id="ARBA00004162"/>
    </source>
</evidence>
<evidence type="ECO:0000256" key="10">
    <source>
        <dbReference type="SAM" id="MobiDB-lite"/>
    </source>
</evidence>
<dbReference type="NCBIfam" id="TIGR00739">
    <property type="entry name" value="yajC"/>
    <property type="match status" value="1"/>
</dbReference>
<keyword evidence="6" id="KW-0653">Protein transport</keyword>
<dbReference type="RefSeq" id="WP_045087669.1">
    <property type="nucleotide sequence ID" value="NZ_LN824141.1"/>
</dbReference>
<organism evidence="12 13">
    <name type="scientific">Defluviitoga tunisiensis</name>
    <dbReference type="NCBI Taxonomy" id="1006576"/>
    <lineage>
        <taxon>Bacteria</taxon>
        <taxon>Thermotogati</taxon>
        <taxon>Thermotogota</taxon>
        <taxon>Thermotogae</taxon>
        <taxon>Petrotogales</taxon>
        <taxon>Petrotogaceae</taxon>
        <taxon>Defluviitoga</taxon>
    </lineage>
</organism>
<dbReference type="PANTHER" id="PTHR33909:SF1">
    <property type="entry name" value="SEC TRANSLOCON ACCESSORY COMPLEX SUBUNIT YAJC"/>
    <property type="match status" value="1"/>
</dbReference>
<dbReference type="STRING" id="1006576.DTL3_0857"/>
<dbReference type="OrthoDB" id="48187at2"/>
<evidence type="ECO:0000313" key="13">
    <source>
        <dbReference type="Proteomes" id="UP000032809"/>
    </source>
</evidence>
<evidence type="ECO:0000256" key="4">
    <source>
        <dbReference type="ARBA" id="ARBA00022475"/>
    </source>
</evidence>
<feature type="region of interest" description="Disordered" evidence="10">
    <location>
        <begin position="117"/>
        <end position="140"/>
    </location>
</feature>
<evidence type="ECO:0000256" key="5">
    <source>
        <dbReference type="ARBA" id="ARBA00022692"/>
    </source>
</evidence>
<reference evidence="13" key="1">
    <citation type="submission" date="2014-11" db="EMBL/GenBank/DDBJ databases">
        <authorList>
            <person name="Wibberg D."/>
        </authorList>
    </citation>
    <scope>NUCLEOTIDE SEQUENCE [LARGE SCALE GENOMIC DNA]</scope>
    <source>
        <strain evidence="13">L3</strain>
    </source>
</reference>
<evidence type="ECO:0000256" key="11">
    <source>
        <dbReference type="SAM" id="Phobius"/>
    </source>
</evidence>
<keyword evidence="4" id="KW-1003">Cell membrane</keyword>
<protein>
    <submittedName>
        <fullName evidence="12">Preprotein translocase subunit YajC</fullName>
    </submittedName>
</protein>
<sequence>MYEKILNFVNFGPAGASDAQGVTEQAQAAPGGGFGSLIFLLVILVLMWVMLFLPQRRQEKKHKEMISSLKKGDKIVTSAGIIGKIVSISNDTIRIATGDRTEIDITKNAVAGILSSKSSAEEKVSEEENPDEKEDVEKKK</sequence>
<feature type="compositionally biased region" description="Acidic residues" evidence="10">
    <location>
        <begin position="124"/>
        <end position="134"/>
    </location>
</feature>
<keyword evidence="8" id="KW-0811">Translocation</keyword>
<dbReference type="EMBL" id="LN824141">
    <property type="protein sequence ID" value="CEP78164.1"/>
    <property type="molecule type" value="Genomic_DNA"/>
</dbReference>
<comment type="subcellular location">
    <subcellularLocation>
        <location evidence="1">Cell membrane</location>
        <topology evidence="1">Single-pass membrane protein</topology>
    </subcellularLocation>
</comment>
<dbReference type="GO" id="GO:0015031">
    <property type="term" value="P:protein transport"/>
    <property type="evidence" value="ECO:0007669"/>
    <property type="project" value="UniProtKB-KW"/>
</dbReference>
<keyword evidence="7 11" id="KW-1133">Transmembrane helix</keyword>
<gene>
    <name evidence="12" type="primary">yajC</name>
    <name evidence="12" type="ORF">DTL3_0857</name>
</gene>
<keyword evidence="3" id="KW-0813">Transport</keyword>
<dbReference type="HOGENOM" id="CLU_116157_2_0_0"/>
<keyword evidence="13" id="KW-1185">Reference proteome</keyword>
<dbReference type="SMART" id="SM01323">
    <property type="entry name" value="YajC"/>
    <property type="match status" value="1"/>
</dbReference>
<dbReference type="Pfam" id="PF02699">
    <property type="entry name" value="YajC"/>
    <property type="match status" value="1"/>
</dbReference>
<dbReference type="PANTHER" id="PTHR33909">
    <property type="entry name" value="SEC TRANSLOCON ACCESSORY COMPLEX SUBUNIT YAJC"/>
    <property type="match status" value="1"/>
</dbReference>
<evidence type="ECO:0000256" key="2">
    <source>
        <dbReference type="ARBA" id="ARBA00006742"/>
    </source>
</evidence>
<dbReference type="InterPro" id="IPR003849">
    <property type="entry name" value="Preprotein_translocase_YajC"/>
</dbReference>
<evidence type="ECO:0000256" key="8">
    <source>
        <dbReference type="ARBA" id="ARBA00023010"/>
    </source>
</evidence>
<evidence type="ECO:0000256" key="9">
    <source>
        <dbReference type="ARBA" id="ARBA00023136"/>
    </source>
</evidence>
<keyword evidence="9 11" id="KW-0472">Membrane</keyword>
<dbReference type="Proteomes" id="UP000032809">
    <property type="component" value="Chromosome I"/>
</dbReference>
<evidence type="ECO:0000256" key="7">
    <source>
        <dbReference type="ARBA" id="ARBA00022989"/>
    </source>
</evidence>
<comment type="similarity">
    <text evidence="2">Belongs to the YajC family.</text>
</comment>
<accession>A0A0C7P2J1</accession>
<dbReference type="KEGG" id="dtn:DTL3_0857"/>
<evidence type="ECO:0000313" key="12">
    <source>
        <dbReference type="EMBL" id="CEP78164.1"/>
    </source>
</evidence>
<evidence type="ECO:0000256" key="6">
    <source>
        <dbReference type="ARBA" id="ARBA00022927"/>
    </source>
</evidence>
<name>A0A0C7P2J1_DEFTU</name>
<feature type="transmembrane region" description="Helical" evidence="11">
    <location>
        <begin position="34"/>
        <end position="53"/>
    </location>
</feature>
<dbReference type="GO" id="GO:0005886">
    <property type="term" value="C:plasma membrane"/>
    <property type="evidence" value="ECO:0007669"/>
    <property type="project" value="UniProtKB-SubCell"/>
</dbReference>
<dbReference type="AlphaFoldDB" id="A0A0C7P2J1"/>